<protein>
    <recommendedName>
        <fullName evidence="2">UspA domain-containing protein</fullName>
    </recommendedName>
</protein>
<dbReference type="InterPro" id="IPR021866">
    <property type="entry name" value="SpoIIAA-like"/>
</dbReference>
<reference evidence="3" key="1">
    <citation type="submission" date="2020-01" db="EMBL/GenBank/DDBJ databases">
        <authorList>
            <person name="Meier V. D."/>
            <person name="Meier V D."/>
        </authorList>
    </citation>
    <scope>NUCLEOTIDE SEQUENCE</scope>
    <source>
        <strain evidence="3">HLG_WM_MAG_07</strain>
    </source>
</reference>
<dbReference type="InterPro" id="IPR036513">
    <property type="entry name" value="STAS_dom_sf"/>
</dbReference>
<evidence type="ECO:0000259" key="2">
    <source>
        <dbReference type="Pfam" id="PF00582"/>
    </source>
</evidence>
<dbReference type="Gene3D" id="3.40.50.620">
    <property type="entry name" value="HUPs"/>
    <property type="match status" value="1"/>
</dbReference>
<dbReference type="InterPro" id="IPR038396">
    <property type="entry name" value="SpoIIAA-like_sf"/>
</dbReference>
<dbReference type="PANTHER" id="PTHR46268">
    <property type="entry name" value="STRESS RESPONSE PROTEIN NHAX"/>
    <property type="match status" value="1"/>
</dbReference>
<gene>
    <name evidence="3" type="ORF">HELGO_WM12584</name>
</gene>
<organism evidence="3">
    <name type="scientific">uncultured Thiotrichaceae bacterium</name>
    <dbReference type="NCBI Taxonomy" id="298394"/>
    <lineage>
        <taxon>Bacteria</taxon>
        <taxon>Pseudomonadati</taxon>
        <taxon>Pseudomonadota</taxon>
        <taxon>Gammaproteobacteria</taxon>
        <taxon>Thiotrichales</taxon>
        <taxon>Thiotrichaceae</taxon>
        <taxon>environmental samples</taxon>
    </lineage>
</organism>
<accession>A0A6S6SK24</accession>
<evidence type="ECO:0000313" key="3">
    <source>
        <dbReference type="EMBL" id="CAA6807689.1"/>
    </source>
</evidence>
<dbReference type="CDD" id="cd00293">
    <property type="entry name" value="USP-like"/>
    <property type="match status" value="1"/>
</dbReference>
<dbReference type="SUPFAM" id="SSF52402">
    <property type="entry name" value="Adenine nucleotide alpha hydrolases-like"/>
    <property type="match status" value="1"/>
</dbReference>
<feature type="domain" description="UspA" evidence="2">
    <location>
        <begin position="133"/>
        <end position="279"/>
    </location>
</feature>
<comment type="similarity">
    <text evidence="1">Belongs to the universal stress protein A family.</text>
</comment>
<dbReference type="InterPro" id="IPR006015">
    <property type="entry name" value="Universal_stress_UspA"/>
</dbReference>
<dbReference type="PRINTS" id="PR01438">
    <property type="entry name" value="UNVRSLSTRESS"/>
</dbReference>
<proteinExistence type="inferred from homology"/>
<evidence type="ECO:0000256" key="1">
    <source>
        <dbReference type="ARBA" id="ARBA00008791"/>
    </source>
</evidence>
<dbReference type="InterPro" id="IPR006016">
    <property type="entry name" value="UspA"/>
</dbReference>
<dbReference type="SUPFAM" id="SSF52091">
    <property type="entry name" value="SpoIIaa-like"/>
    <property type="match status" value="1"/>
</dbReference>
<dbReference type="AlphaFoldDB" id="A0A6S6SK24"/>
<dbReference type="Pfam" id="PF00582">
    <property type="entry name" value="Usp"/>
    <property type="match status" value="1"/>
</dbReference>
<sequence>MLQFLPVSDGNTIAIRASGKLTHEDYQVFLPQLETHMRTFEQVSILLELDNFSGWELDAAKDDFNFGMSHWAGFERIAIVGDKAWEYWMTLMAKPFISQGEVQYFNRENLQDAWDWLRERQELEKAADQLVPYQNIVVAVDFSVFAKHAARRALELAGHYNASLTLLNVAQEFVPYSYYGDSMHTYIIDPSVIDEQNKQYVRNAEAEMCEFLQGLTDDRSVQTEVLSGETASTIVSFLQAQNADLVIFGAKKRRGLGKLLGTTPHYVQNHTRCETLIVPLSELDASF</sequence>
<dbReference type="InterPro" id="IPR014729">
    <property type="entry name" value="Rossmann-like_a/b/a_fold"/>
</dbReference>
<dbReference type="Pfam" id="PF11964">
    <property type="entry name" value="SpoIIAA-like"/>
    <property type="match status" value="1"/>
</dbReference>
<dbReference type="EMBL" id="CACVAY010000034">
    <property type="protein sequence ID" value="CAA6807689.1"/>
    <property type="molecule type" value="Genomic_DNA"/>
</dbReference>
<dbReference type="PANTHER" id="PTHR46268:SF6">
    <property type="entry name" value="UNIVERSAL STRESS PROTEIN UP12"/>
    <property type="match status" value="1"/>
</dbReference>
<name>A0A6S6SK24_9GAMM</name>
<dbReference type="Gene3D" id="3.40.50.10600">
    <property type="entry name" value="SpoIIaa-like domains"/>
    <property type="match status" value="1"/>
</dbReference>